<keyword evidence="3" id="KW-1185">Reference proteome</keyword>
<evidence type="ECO:0000313" key="2">
    <source>
        <dbReference type="EMBL" id="PPQ62909.1"/>
    </source>
</evidence>
<dbReference type="SUPFAM" id="SSF81383">
    <property type="entry name" value="F-box domain"/>
    <property type="match status" value="1"/>
</dbReference>
<dbReference type="Proteomes" id="UP000284842">
    <property type="component" value="Unassembled WGS sequence"/>
</dbReference>
<proteinExistence type="predicted"/>
<dbReference type="OrthoDB" id="3800738at2759"/>
<gene>
    <name evidence="2" type="ORF">CVT24_006307</name>
</gene>
<protein>
    <recommendedName>
        <fullName evidence="1">F-box domain-containing protein</fullName>
    </recommendedName>
</protein>
<organism evidence="2 3">
    <name type="scientific">Panaeolus cyanescens</name>
    <dbReference type="NCBI Taxonomy" id="181874"/>
    <lineage>
        <taxon>Eukaryota</taxon>
        <taxon>Fungi</taxon>
        <taxon>Dikarya</taxon>
        <taxon>Basidiomycota</taxon>
        <taxon>Agaricomycotina</taxon>
        <taxon>Agaricomycetes</taxon>
        <taxon>Agaricomycetidae</taxon>
        <taxon>Agaricales</taxon>
        <taxon>Agaricineae</taxon>
        <taxon>Galeropsidaceae</taxon>
        <taxon>Panaeolus</taxon>
    </lineage>
</organism>
<reference evidence="2 3" key="1">
    <citation type="journal article" date="2018" name="Evol. Lett.">
        <title>Horizontal gene cluster transfer increased hallucinogenic mushroom diversity.</title>
        <authorList>
            <person name="Reynolds H.T."/>
            <person name="Vijayakumar V."/>
            <person name="Gluck-Thaler E."/>
            <person name="Korotkin H.B."/>
            <person name="Matheny P.B."/>
            <person name="Slot J.C."/>
        </authorList>
    </citation>
    <scope>NUCLEOTIDE SEQUENCE [LARGE SCALE GENOMIC DNA]</scope>
    <source>
        <strain evidence="2 3">2629</strain>
    </source>
</reference>
<sequence length="160" mass="17923">MDYLPVELLSAIFSSLGYKDLLSVSSTTQRWRIAVLHDFRLCQRLFLRRTDQYVPEVNEATPPPEKRLTALRAHPVFAVLRYQFGNAPETAKLMGVNAELPFLNELPVSKNFAFIPSVTKVEIGVHTNIGARSLLPMVKVHVMNPCGVTVEDVFVALADE</sequence>
<comment type="caution">
    <text evidence="2">The sequence shown here is derived from an EMBL/GenBank/DDBJ whole genome shotgun (WGS) entry which is preliminary data.</text>
</comment>
<dbReference type="InterPro" id="IPR001810">
    <property type="entry name" value="F-box_dom"/>
</dbReference>
<name>A0A409VAP0_9AGAR</name>
<dbReference type="Pfam" id="PF12937">
    <property type="entry name" value="F-box-like"/>
    <property type="match status" value="1"/>
</dbReference>
<accession>A0A409VAP0</accession>
<evidence type="ECO:0000259" key="1">
    <source>
        <dbReference type="PROSITE" id="PS50181"/>
    </source>
</evidence>
<dbReference type="PROSITE" id="PS50181">
    <property type="entry name" value="FBOX"/>
    <property type="match status" value="1"/>
</dbReference>
<dbReference type="AlphaFoldDB" id="A0A409VAP0"/>
<dbReference type="SMART" id="SM00256">
    <property type="entry name" value="FBOX"/>
    <property type="match status" value="1"/>
</dbReference>
<dbReference type="EMBL" id="NHTK01006136">
    <property type="protein sequence ID" value="PPQ62909.1"/>
    <property type="molecule type" value="Genomic_DNA"/>
</dbReference>
<dbReference type="Gene3D" id="1.20.1280.50">
    <property type="match status" value="1"/>
</dbReference>
<dbReference type="InterPro" id="IPR036047">
    <property type="entry name" value="F-box-like_dom_sf"/>
</dbReference>
<dbReference type="InParanoid" id="A0A409VAP0"/>
<evidence type="ECO:0000313" key="3">
    <source>
        <dbReference type="Proteomes" id="UP000284842"/>
    </source>
</evidence>
<feature type="domain" description="F-box" evidence="1">
    <location>
        <begin position="1"/>
        <end position="49"/>
    </location>
</feature>